<comment type="caution">
    <text evidence="2">The sequence shown here is derived from an EMBL/GenBank/DDBJ whole genome shotgun (WGS) entry which is preliminary data.</text>
</comment>
<dbReference type="EMBL" id="BAAAUT010000013">
    <property type="protein sequence ID" value="GAA3129713.1"/>
    <property type="molecule type" value="Genomic_DNA"/>
</dbReference>
<evidence type="ECO:0000256" key="1">
    <source>
        <dbReference type="SAM" id="MobiDB-lite"/>
    </source>
</evidence>
<keyword evidence="3" id="KW-1185">Reference proteome</keyword>
<dbReference type="RefSeq" id="WP_344858195.1">
    <property type="nucleotide sequence ID" value="NZ_BAAAUT010000013.1"/>
</dbReference>
<evidence type="ECO:0000313" key="2">
    <source>
        <dbReference type="EMBL" id="GAA3129713.1"/>
    </source>
</evidence>
<name>A0ABP6MXP7_9ACTN</name>
<sequence>MSEMDVNESTLEEIDDTVSEEAPVETGLETPEADAAEQYQEVRPTRQSWPDRIPLDANPADVVEQSHEVELDEDDYR</sequence>
<evidence type="ECO:0000313" key="3">
    <source>
        <dbReference type="Proteomes" id="UP001500320"/>
    </source>
</evidence>
<feature type="compositionally biased region" description="Acidic residues" evidence="1">
    <location>
        <begin position="10"/>
        <end position="23"/>
    </location>
</feature>
<reference evidence="3" key="1">
    <citation type="journal article" date="2019" name="Int. J. Syst. Evol. Microbiol.">
        <title>The Global Catalogue of Microorganisms (GCM) 10K type strain sequencing project: providing services to taxonomists for standard genome sequencing and annotation.</title>
        <authorList>
            <consortium name="The Broad Institute Genomics Platform"/>
            <consortium name="The Broad Institute Genome Sequencing Center for Infectious Disease"/>
            <person name="Wu L."/>
            <person name="Ma J."/>
        </authorList>
    </citation>
    <scope>NUCLEOTIDE SEQUENCE [LARGE SCALE GENOMIC DNA]</scope>
    <source>
        <strain evidence="3">JCM 9373</strain>
    </source>
</reference>
<accession>A0ABP6MXP7</accession>
<proteinExistence type="predicted"/>
<feature type="region of interest" description="Disordered" evidence="1">
    <location>
        <begin position="1"/>
        <end position="77"/>
    </location>
</feature>
<protein>
    <submittedName>
        <fullName evidence="2">Uncharacterized protein</fullName>
    </submittedName>
</protein>
<organism evidence="2 3">
    <name type="scientific">Planomonospora alba</name>
    <dbReference type="NCBI Taxonomy" id="161354"/>
    <lineage>
        <taxon>Bacteria</taxon>
        <taxon>Bacillati</taxon>
        <taxon>Actinomycetota</taxon>
        <taxon>Actinomycetes</taxon>
        <taxon>Streptosporangiales</taxon>
        <taxon>Streptosporangiaceae</taxon>
        <taxon>Planomonospora</taxon>
    </lineage>
</organism>
<dbReference type="Proteomes" id="UP001500320">
    <property type="component" value="Unassembled WGS sequence"/>
</dbReference>
<gene>
    <name evidence="2" type="ORF">GCM10010466_20580</name>
</gene>